<keyword evidence="2" id="KW-1185">Reference proteome</keyword>
<protein>
    <recommendedName>
        <fullName evidence="3">START domain-containing protein</fullName>
    </recommendedName>
</protein>
<accession>A0AAV5W454</accession>
<comment type="caution">
    <text evidence="1">The sequence shown here is derived from an EMBL/GenBank/DDBJ whole genome shotgun (WGS) entry which is preliminary data.</text>
</comment>
<feature type="non-terminal residue" evidence="1">
    <location>
        <position position="95"/>
    </location>
</feature>
<dbReference type="Proteomes" id="UP001432322">
    <property type="component" value="Unassembled WGS sequence"/>
</dbReference>
<evidence type="ECO:0000313" key="1">
    <source>
        <dbReference type="EMBL" id="GMT26555.1"/>
    </source>
</evidence>
<sequence length="95" mass="10891">MVKTINVGGLTEALPNDMAQYEDVFTAAGDVMKHALDVFNDPNFEEKKDWKLDCSSPDVTVHYRDNCSGRYFAGRCKIKLSAKDMNDEFWNHLDR</sequence>
<dbReference type="EMBL" id="BTSY01000005">
    <property type="protein sequence ID" value="GMT26555.1"/>
    <property type="molecule type" value="Genomic_DNA"/>
</dbReference>
<gene>
    <name evidence="1" type="ORF">PFISCL1PPCAC_17852</name>
</gene>
<dbReference type="AlphaFoldDB" id="A0AAV5W454"/>
<organism evidence="1 2">
    <name type="scientific">Pristionchus fissidentatus</name>
    <dbReference type="NCBI Taxonomy" id="1538716"/>
    <lineage>
        <taxon>Eukaryota</taxon>
        <taxon>Metazoa</taxon>
        <taxon>Ecdysozoa</taxon>
        <taxon>Nematoda</taxon>
        <taxon>Chromadorea</taxon>
        <taxon>Rhabditida</taxon>
        <taxon>Rhabditina</taxon>
        <taxon>Diplogasteromorpha</taxon>
        <taxon>Diplogasteroidea</taxon>
        <taxon>Neodiplogasteridae</taxon>
        <taxon>Pristionchus</taxon>
    </lineage>
</organism>
<evidence type="ECO:0000313" key="2">
    <source>
        <dbReference type="Proteomes" id="UP001432322"/>
    </source>
</evidence>
<evidence type="ECO:0008006" key="3">
    <source>
        <dbReference type="Google" id="ProtNLM"/>
    </source>
</evidence>
<proteinExistence type="predicted"/>
<reference evidence="1" key="1">
    <citation type="submission" date="2023-10" db="EMBL/GenBank/DDBJ databases">
        <title>Genome assembly of Pristionchus species.</title>
        <authorList>
            <person name="Yoshida K."/>
            <person name="Sommer R.J."/>
        </authorList>
    </citation>
    <scope>NUCLEOTIDE SEQUENCE</scope>
    <source>
        <strain evidence="1">RS5133</strain>
    </source>
</reference>
<name>A0AAV5W454_9BILA</name>